<proteinExistence type="predicted"/>
<feature type="domain" description="DUF11" evidence="3">
    <location>
        <begin position="891"/>
        <end position="975"/>
    </location>
</feature>
<feature type="chain" id="PRO_5046976799" description="DUF11 domain-containing protein" evidence="2">
    <location>
        <begin position="32"/>
        <end position="989"/>
    </location>
</feature>
<dbReference type="Gene3D" id="1.25.40.10">
    <property type="entry name" value="Tetratricopeptide repeat domain"/>
    <property type="match status" value="1"/>
</dbReference>
<sequence length="989" mass="104183">MDFLNIFRAAVCRCLVGVMLVTSLFANPVLALDSEDSQIFITGFNAYQKRDYQGAIDKMSLVLQKYPDTPLRDMAIFWLARANYKAGNEKDAARYMAQFLREYPDSPLKGTVEDSLLQSAARYEKGEPILAAGQDNAAAEKLAAAKAEADRQAARKAELERLAAQKAEADRVAAEQAAASQAAAAKLAADQAAAKAAQEKLAADRLAAEQAAAAQAAAQKLAAEKAESDRLAAQKAAAAKLAAEQAAARAAQEKAAAEKLAAEQAAAQKLAAEKAESERLAMQKAEADRLAAENAAAAKLAAEQAAAKAAQERAAADRLAAEQAAAQKLAAEKAEAERQAARKAELERLAAQKAEADRLAADQAAAKAAQEKLAADRLAAEQAAAAQAAAQKLAAEKAESERLAAQKAAAAKLAAEQAAARAAQEKAAAEKVALAAPVVTAPAVAPAPHSDAMREKAIAEYKNVIDRYPGTTAAVSAAAKLKTFGIVYPQEAAIAAAPAVRPGEKAQILTLEVDQSSAMTFNLLPMEQSSVVGKRVVIPFEVSNRGNGMDNFAFESGFPAEFKAQFTSAADMNVPLGSTPQLAPGESFRGAVGITIPSGAIDGQKINYPLRLSSQATPEVSQTRQVSLVASAPLLRAVIKGDKGLILPGEKVVYRIALLNIGTSAAPSVTMRLNYPPQYEPVDFAAAGFRKDVNGVLEHDPLRINSGESKEFNVVFKLKEEAIARQELFLRCDTVNNELDTRDSFISTASLVQGVSGVAVRTTAGKVAVIPGQTVAIPLVVTNTGNLTENIAVRLDLPANLRGTLFHDLNRDGIRQVNEPAITRTPALSPKEEAYLLLEVATPSTMSDGSEARLGLVLVPESEQSKQAVLNALVVFTRPVVEMVMSGKGGKLKPGDVSSFELTGINRGSLLARVVEMRSTMPANLELVTSEPPVSGGQDGNYLWRFAELGAGEKKVVKVTFKVKQGIAVGTSIQVKNIITYEDPLGNGY</sequence>
<dbReference type="EMBL" id="JAHCVK010000003">
    <property type="protein sequence ID" value="MBT0653408.1"/>
    <property type="molecule type" value="Genomic_DNA"/>
</dbReference>
<accession>A0ABS5SDF4</accession>
<keyword evidence="1" id="KW-0175">Coiled coil</keyword>
<reference evidence="4 5" key="1">
    <citation type="submission" date="2021-05" db="EMBL/GenBank/DDBJ databases">
        <title>The draft genome of Geobacter luticola JCM 17780.</title>
        <authorList>
            <person name="Xu Z."/>
            <person name="Masuda Y."/>
            <person name="Itoh H."/>
            <person name="Senoo K."/>
        </authorList>
    </citation>
    <scope>NUCLEOTIDE SEQUENCE [LARGE SCALE GENOMIC DNA]</scope>
    <source>
        <strain evidence="4 5">JCM 17780</strain>
    </source>
</reference>
<gene>
    <name evidence="4" type="ORF">KI810_10105</name>
</gene>
<evidence type="ECO:0000256" key="1">
    <source>
        <dbReference type="SAM" id="Coils"/>
    </source>
</evidence>
<evidence type="ECO:0000259" key="3">
    <source>
        <dbReference type="Pfam" id="PF01345"/>
    </source>
</evidence>
<dbReference type="SUPFAM" id="SSF48452">
    <property type="entry name" value="TPR-like"/>
    <property type="match status" value="1"/>
</dbReference>
<feature type="signal peptide" evidence="2">
    <location>
        <begin position="1"/>
        <end position="31"/>
    </location>
</feature>
<evidence type="ECO:0000313" key="4">
    <source>
        <dbReference type="EMBL" id="MBT0653408.1"/>
    </source>
</evidence>
<keyword evidence="2" id="KW-0732">Signal</keyword>
<dbReference type="PANTHER" id="PTHR10004">
    <property type="entry name" value="OS06G0538200 PROTEIN"/>
    <property type="match status" value="1"/>
</dbReference>
<protein>
    <recommendedName>
        <fullName evidence="3">DUF11 domain-containing protein</fullName>
    </recommendedName>
</protein>
<dbReference type="Pfam" id="PF01345">
    <property type="entry name" value="DUF11"/>
    <property type="match status" value="1"/>
</dbReference>
<dbReference type="InterPro" id="IPR011990">
    <property type="entry name" value="TPR-like_helical_dom_sf"/>
</dbReference>
<dbReference type="Proteomes" id="UP000756860">
    <property type="component" value="Unassembled WGS sequence"/>
</dbReference>
<comment type="caution">
    <text evidence="4">The sequence shown here is derived from an EMBL/GenBank/DDBJ whole genome shotgun (WGS) entry which is preliminary data.</text>
</comment>
<evidence type="ECO:0000313" key="5">
    <source>
        <dbReference type="Proteomes" id="UP000756860"/>
    </source>
</evidence>
<feature type="coiled-coil region" evidence="1">
    <location>
        <begin position="214"/>
        <end position="406"/>
    </location>
</feature>
<dbReference type="InterPro" id="IPR001434">
    <property type="entry name" value="OmcB-like_DUF11"/>
</dbReference>
<organism evidence="4 5">
    <name type="scientific">Geomobilimonas luticola</name>
    <dbReference type="NCBI Taxonomy" id="1114878"/>
    <lineage>
        <taxon>Bacteria</taxon>
        <taxon>Pseudomonadati</taxon>
        <taxon>Thermodesulfobacteriota</taxon>
        <taxon>Desulfuromonadia</taxon>
        <taxon>Geobacterales</taxon>
        <taxon>Geobacteraceae</taxon>
        <taxon>Geomobilimonas</taxon>
    </lineage>
</organism>
<keyword evidence="5" id="KW-1185">Reference proteome</keyword>
<name>A0ABS5SDF4_9BACT</name>
<dbReference type="PANTHER" id="PTHR10004:SF8">
    <property type="entry name" value="OS06G0538200 PROTEIN"/>
    <property type="match status" value="1"/>
</dbReference>
<evidence type="ECO:0000256" key="2">
    <source>
        <dbReference type="SAM" id="SignalP"/>
    </source>
</evidence>